<reference evidence="1 2" key="1">
    <citation type="submission" date="2015-10" db="EMBL/GenBank/DDBJ databases">
        <title>Genome analyses suggest a sexual origin of heterokaryosis in a supposedly ancient asexual fungus.</title>
        <authorList>
            <person name="Ropars J."/>
            <person name="Sedzielewska K."/>
            <person name="Noel J."/>
            <person name="Charron P."/>
            <person name="Farinelli L."/>
            <person name="Marton T."/>
            <person name="Kruger M."/>
            <person name="Pelin A."/>
            <person name="Brachmann A."/>
            <person name="Corradi N."/>
        </authorList>
    </citation>
    <scope>NUCLEOTIDE SEQUENCE [LARGE SCALE GENOMIC DNA]</scope>
    <source>
        <strain evidence="1 2">A4</strain>
    </source>
</reference>
<dbReference type="Proteomes" id="UP000234323">
    <property type="component" value="Unassembled WGS sequence"/>
</dbReference>
<dbReference type="VEuPathDB" id="FungiDB:FUN_024476"/>
<accession>A0A2I1GLY7</accession>
<sequence length="368" mass="43029">MTRKFSSIEDLDLLLLKIFLFRHILKYTENQTLHLESFGSEFFHYNTFQMNNSIFGVKERTKNKIEFLFKPLLRLNNQNAEFNCLIMPADPSIKEIMIKYTIPVKLSTVNVSIFQLSDDLDKPDLLRQTFSGDSKLCTIGSDNYTVHIPIFESTFNQQNSTYYVFVENNFVISQERDEPLFGIKGKIWMFLTKPLKIAQHSDSVTGLLRLNEGGSLKFLQMNHSIFFKNMIQKFFKIIPVTEQRLSTSGKWKYDPISIQDFAVDLAFILLKVKNTSYLIISTMYDILCFTYCNQYFISHKYFYLFGLKIFLAPLIQRSKKIMLWDSIINIFIEDISQIIIQELYYNSVITYDLIPSLVLASGELVIDL</sequence>
<proteinExistence type="predicted"/>
<comment type="caution">
    <text evidence="1">The sequence shown here is derived from an EMBL/GenBank/DDBJ whole genome shotgun (WGS) entry which is preliminary data.</text>
</comment>
<keyword evidence="2" id="KW-1185">Reference proteome</keyword>
<dbReference type="VEuPathDB" id="FungiDB:RhiirFUN_016329"/>
<evidence type="ECO:0000313" key="1">
    <source>
        <dbReference type="EMBL" id="PKY47625.1"/>
    </source>
</evidence>
<name>A0A2I1GLY7_9GLOM</name>
<dbReference type="EMBL" id="LLXI01000563">
    <property type="protein sequence ID" value="PKY47625.1"/>
    <property type="molecule type" value="Genomic_DNA"/>
</dbReference>
<gene>
    <name evidence="1" type="ORF">RhiirA4_544089</name>
</gene>
<protein>
    <submittedName>
        <fullName evidence="1">Uncharacterized protein</fullName>
    </submittedName>
</protein>
<dbReference type="AlphaFoldDB" id="A0A2I1GLY7"/>
<evidence type="ECO:0000313" key="2">
    <source>
        <dbReference type="Proteomes" id="UP000234323"/>
    </source>
</evidence>
<organism evidence="1 2">
    <name type="scientific">Rhizophagus irregularis</name>
    <dbReference type="NCBI Taxonomy" id="588596"/>
    <lineage>
        <taxon>Eukaryota</taxon>
        <taxon>Fungi</taxon>
        <taxon>Fungi incertae sedis</taxon>
        <taxon>Mucoromycota</taxon>
        <taxon>Glomeromycotina</taxon>
        <taxon>Glomeromycetes</taxon>
        <taxon>Glomerales</taxon>
        <taxon>Glomeraceae</taxon>
        <taxon>Rhizophagus</taxon>
    </lineage>
</organism>
<dbReference type="VEuPathDB" id="FungiDB:RhiirA1_21884"/>